<evidence type="ECO:0000313" key="1">
    <source>
        <dbReference type="EMBL" id="CAH6720416.1"/>
    </source>
</evidence>
<protein>
    <submittedName>
        <fullName evidence="1">Probable phospholipid-transporting ATPase Dnf3p</fullName>
    </submittedName>
</protein>
<dbReference type="EMBL" id="CALSDN010000003">
    <property type="protein sequence ID" value="CAH6720416.1"/>
    <property type="molecule type" value="Genomic_DNA"/>
</dbReference>
<evidence type="ECO:0000313" key="2">
    <source>
        <dbReference type="Proteomes" id="UP001152531"/>
    </source>
</evidence>
<keyword evidence="2" id="KW-1185">Reference proteome</keyword>
<proteinExistence type="predicted"/>
<name>A0ACA9Y5V7_9ASCO</name>
<organism evidence="1 2">
    <name type="scientific">[Candida] jaroonii</name>
    <dbReference type="NCBI Taxonomy" id="467808"/>
    <lineage>
        <taxon>Eukaryota</taxon>
        <taxon>Fungi</taxon>
        <taxon>Dikarya</taxon>
        <taxon>Ascomycota</taxon>
        <taxon>Saccharomycotina</taxon>
        <taxon>Pichiomycetes</taxon>
        <taxon>Debaryomycetaceae</taxon>
        <taxon>Yamadazyma</taxon>
    </lineage>
</organism>
<comment type="caution">
    <text evidence="1">The sequence shown here is derived from an EMBL/GenBank/DDBJ whole genome shotgun (WGS) entry which is preliminary data.</text>
</comment>
<sequence>MNEDSNPPPPNKSSNELQVPTAQVRRKRGLSLRSQLFNKTLTNRLNPIEQRSQDNIELQEYDKSDDANEQATEITRSDTPQITIDESNVIQSYEPYQRNSHNFTRSTTNLSTNSDTSSVEFLSRSKRHRKGKLLTILIDIKDKITGNKVLPPTENGRIIPLTLDPKTFIEEYGNDNVYNSSHQLIDERTDGVYVSNAITSSKYSIYSFLPKQLRAQFSKIANCYFMVVAIMQMIPSWSTTGQYTTIIPLLIFMSISIAREGFDDWKRHKHDKEENNKKCWIIKEDLDLRNFDTRSIATIITETIPVITVNSTVDQNQKSQVEDSSHSTSDLKNYNLKECKSKWRDIKVGNIIKIREDEWVPADILILSALNESDADTAFVETMALDGETNLKSKNPPAELSNILSKASGLKNFNDLVTVEDPNTDLYNFEGLINVDGETHALGPDNVIYRGSILRNTKSVLGLVIFTGEETKIRMNNIKNPRTKAPKLQRNINFIVIFMVFVVASLSAFSTMAQRLLYAENEQKAWYLYEQDAGVAATLMGFIIMYNTLIPLSLYVTMEIIKVGQLLLLQCDIDMYHKESNTPADAKTATILEELGQVNYIFSDKTGTLTDNLMLFRKFSINGMSWLHDLDLIAKGKESSIDSSEDEIEQDYVPRTSTTSFVRASMDLKSIKSVSTWKSTANPKKPQNLKSSIELLKYIQTNPNTLFSKKAKFFLLSIALCSTCLPRRNEESDDDTEDQNISYQASSPDEKALVEAARDLGFIVYDKKSNILKMKTYPQGFNSSCKFEEYEVLDVVEFSSQRKRMSIIVKFPDSRICLICKGADNVILERLKNSQMAVRKAKEISLNASERKMMEADMVLQQRFSQEAEARETRNSMSSLSSLRKSLQYGDRAHTAGTLSSIDKIMGEEEDHTDIAENFRKSLHLQQAQRYSIDIEGSPAKSSSAKVGENLDDVYDDRLLLNQEFILEKTLEHIEEFSTEGLRTLLYSFKWLDKKEYADFNEQYSAAKTALVDRSSQIETVGESIENNFELLGATAIEDKLQDGVSDAIEKLRRAGIKMWMLTGDKRETAINIGYSCRLIKDYSTVAILNIDHGKEEVKKIIVDAIKKVQGGGVAHCVVVIDGETLGVIEQDDDLFHHLIDLCIIADSAICCRASPSQKAKMVTSIREVNRKSVTLAIGDGANDIAMIQSADIGVGITGKEGLQAARASDYAIAQFRFLLKLLLVNGRYNYIRTSKFVLCTFYKELIFYLTQALYQRYTLFSGSSVYESWSLSMFNTLFTSLPVLVVGIFDKDLKPATLLAVPELYAKGRLYQAFNLKVFVSWMVLAALQSVGISFLSWHLWALTALRDNTTLPLGTLLFATLVIIINIKCEFIELQNRNWLAFAAFIISVGGYAVWNVLIMFLYRSKVAAIFYVEYGLLEFGQDVTFWASLLILFTIPLLLDILIKVFKFMIKPSDDELFKAIEKDLEMRKTFETKSFDYLSQGWTFPHQSSIWRRKCIAIINVISKKLGLNVEMEDKDTLEYRKRAGTVTNEGELPPSGDGEVIYKGDSQLSPDFEVLPSGKRVKIKRGRSGSLWDRFRNEDDNEDIEAIISDRLKGLDAQRSNNITPDSTIPH</sequence>
<dbReference type="Proteomes" id="UP001152531">
    <property type="component" value="Unassembled WGS sequence"/>
</dbReference>
<accession>A0ACA9Y5V7</accession>
<reference evidence="1" key="1">
    <citation type="submission" date="2022-06" db="EMBL/GenBank/DDBJ databases">
        <authorList>
            <person name="Legras J.-L."/>
            <person name="Devillers H."/>
            <person name="Grondin C."/>
        </authorList>
    </citation>
    <scope>NUCLEOTIDE SEQUENCE</scope>
    <source>
        <strain evidence="1">CLIB 1444</strain>
    </source>
</reference>
<gene>
    <name evidence="1" type="ORF">CLIB1444_03S11408</name>
</gene>